<keyword evidence="2" id="KW-1185">Reference proteome</keyword>
<sequence>MNGIEISRTDLEHRITTPFLQREMDPFVRFEKGLGLDNTPRASFYCMSSKAGSFTPGNIDAAGEAHWLAVVKGIKWLYLLPPTEHNLKMWKAAEEGSIRADFLWLPDLCAETPVQKQVVGENQAVLIPSGYLPAVYTVTDSPAFAGRWLHEYNMDSHLKLEKIEIVTKSLKANRFPQFDRICWLFADDYPKKWWKKRAQPKSSRFLHQIEELSLKISAEMTKIKNKEPGWRTAERNLPSGWKTFRTWTS</sequence>
<comment type="caution">
    <text evidence="1">The sequence shown here is derived from an EMBL/GenBank/DDBJ whole genome shotgun (WGS) entry which is preliminary data.</text>
</comment>
<gene>
    <name evidence="1" type="ORF">QFC20_005021</name>
</gene>
<name>A0ACC2VSN5_9TREE</name>
<accession>A0ACC2VSN5</accession>
<protein>
    <submittedName>
        <fullName evidence="1">Uncharacterized protein</fullName>
    </submittedName>
</protein>
<dbReference type="EMBL" id="JASBWS010000065">
    <property type="protein sequence ID" value="KAJ9102193.1"/>
    <property type="molecule type" value="Genomic_DNA"/>
</dbReference>
<proteinExistence type="predicted"/>
<evidence type="ECO:0000313" key="1">
    <source>
        <dbReference type="EMBL" id="KAJ9102193.1"/>
    </source>
</evidence>
<organism evidence="1 2">
    <name type="scientific">Naganishia adeliensis</name>
    <dbReference type="NCBI Taxonomy" id="92952"/>
    <lineage>
        <taxon>Eukaryota</taxon>
        <taxon>Fungi</taxon>
        <taxon>Dikarya</taxon>
        <taxon>Basidiomycota</taxon>
        <taxon>Agaricomycotina</taxon>
        <taxon>Tremellomycetes</taxon>
        <taxon>Filobasidiales</taxon>
        <taxon>Filobasidiaceae</taxon>
        <taxon>Naganishia</taxon>
    </lineage>
</organism>
<dbReference type="Proteomes" id="UP001230649">
    <property type="component" value="Unassembled WGS sequence"/>
</dbReference>
<evidence type="ECO:0000313" key="2">
    <source>
        <dbReference type="Proteomes" id="UP001230649"/>
    </source>
</evidence>
<reference evidence="1" key="1">
    <citation type="submission" date="2023-04" db="EMBL/GenBank/DDBJ databases">
        <title>Draft Genome sequencing of Naganishia species isolated from polar environments using Oxford Nanopore Technology.</title>
        <authorList>
            <person name="Leo P."/>
            <person name="Venkateswaran K."/>
        </authorList>
    </citation>
    <scope>NUCLEOTIDE SEQUENCE</scope>
    <source>
        <strain evidence="1">MNA-CCFEE 5262</strain>
    </source>
</reference>